<evidence type="ECO:0000313" key="6">
    <source>
        <dbReference type="Proteomes" id="UP000199632"/>
    </source>
</evidence>
<feature type="domain" description="Glycoside hydrolase family 2 immunoglobulin-like beta-sandwich" evidence="4">
    <location>
        <begin position="180"/>
        <end position="239"/>
    </location>
</feature>
<dbReference type="Proteomes" id="UP000199632">
    <property type="component" value="Unassembled WGS sequence"/>
</dbReference>
<dbReference type="SUPFAM" id="SSF49303">
    <property type="entry name" value="beta-Galactosidase/glucuronidase domain"/>
    <property type="match status" value="1"/>
</dbReference>
<dbReference type="Gene3D" id="2.60.40.10">
    <property type="entry name" value="Immunoglobulins"/>
    <property type="match status" value="1"/>
</dbReference>
<dbReference type="PANTHER" id="PTHR42732:SF2">
    <property type="entry name" value="BETA-MANNOSIDASE"/>
    <property type="match status" value="1"/>
</dbReference>
<accession>A0A1H3THT2</accession>
<keyword evidence="2 5" id="KW-0378">Hydrolase</keyword>
<evidence type="ECO:0000256" key="1">
    <source>
        <dbReference type="ARBA" id="ARBA00007401"/>
    </source>
</evidence>
<reference evidence="6" key="1">
    <citation type="submission" date="2016-10" db="EMBL/GenBank/DDBJ databases">
        <authorList>
            <person name="Varghese N."/>
            <person name="Submissions S."/>
        </authorList>
    </citation>
    <scope>NUCLEOTIDE SEQUENCE [LARGE SCALE GENOMIC DNA]</scope>
    <source>
        <strain evidence="6">DSM 44718</strain>
    </source>
</reference>
<name>A0A1H3THT2_9ACTN</name>
<gene>
    <name evidence="5" type="ORF">SAMN05421684_5768</name>
</gene>
<dbReference type="RefSeq" id="WP_204082586.1">
    <property type="nucleotide sequence ID" value="NZ_BOND01000001.1"/>
</dbReference>
<dbReference type="GO" id="GO:0005975">
    <property type="term" value="P:carbohydrate metabolic process"/>
    <property type="evidence" value="ECO:0007669"/>
    <property type="project" value="InterPro"/>
</dbReference>
<evidence type="ECO:0000256" key="2">
    <source>
        <dbReference type="ARBA" id="ARBA00022801"/>
    </source>
</evidence>
<protein>
    <submittedName>
        <fullName evidence="5">Glycosyl hydrolases family 2</fullName>
    </submittedName>
</protein>
<dbReference type="Gene3D" id="2.60.120.260">
    <property type="entry name" value="Galactose-binding domain-like"/>
    <property type="match status" value="1"/>
</dbReference>
<dbReference type="InterPro" id="IPR013783">
    <property type="entry name" value="Ig-like_fold"/>
</dbReference>
<dbReference type="InterPro" id="IPR051913">
    <property type="entry name" value="GH2_Domain-Containing"/>
</dbReference>
<dbReference type="Pfam" id="PF00703">
    <property type="entry name" value="Glyco_hydro_2"/>
    <property type="match status" value="1"/>
</dbReference>
<dbReference type="InterPro" id="IPR017853">
    <property type="entry name" value="GH"/>
</dbReference>
<dbReference type="AlphaFoldDB" id="A0A1H3THT2"/>
<evidence type="ECO:0000259" key="4">
    <source>
        <dbReference type="Pfam" id="PF00703"/>
    </source>
</evidence>
<proteinExistence type="inferred from homology"/>
<dbReference type="Gene3D" id="3.20.20.80">
    <property type="entry name" value="Glycosidases"/>
    <property type="match status" value="1"/>
</dbReference>
<evidence type="ECO:0000313" key="5">
    <source>
        <dbReference type="EMBL" id="SDZ49670.1"/>
    </source>
</evidence>
<dbReference type="STRING" id="137265.SAMN05421684_5768"/>
<dbReference type="InterPro" id="IPR006102">
    <property type="entry name" value="Ig-like_GH2"/>
</dbReference>
<dbReference type="InterPro" id="IPR036156">
    <property type="entry name" value="Beta-gal/glucu_dom_sf"/>
</dbReference>
<dbReference type="GO" id="GO:0004553">
    <property type="term" value="F:hydrolase activity, hydrolyzing O-glycosyl compounds"/>
    <property type="evidence" value="ECO:0007669"/>
    <property type="project" value="InterPro"/>
</dbReference>
<sequence>MSVVSGWECRLVGTDEWRPVSVPGSWEQAGIPFDHPGPVEYRATVVPPAGDRIRLRFGAVSYACEVLVDGRSAGRHVGMWDSFDVDITGLVTPGRPASLLVRAEKPASLTGGPDAPPVPGAFPARETLAGFLPYVWGHSHGGVWQPVELLVTGSCALGAVDVAGTADGLLTVTAELLAPGSLTVEVHDPDGKPVASAWRDGSGPLSLTVPDPRPWSPDDPALYAVTLRTSDGDERTVHTGLRTFAADGSLLRLNGDPVFPRMILSWGWYPDRLHPDPGPERVRADLLELRRLGFNGVKLCLWFPPDYYFAIADELGMLLWVELPMWLPHPTPHFRSQLSAEAERLVRAAANHPSVVLLTLGCELSAAVGADVLGPLYDLVKRLAPGTLVRDNSGSGEAYGGLLDEFADFDDHHFYCEPAYFRSTLEHFAPRWRTPRPWLFGEFCDLDTFRDLRRFDPAGRPWWTSADPAVNPQGARWQYDVPAHEDTLRDNGFWDRGDELERISAKQAVLHRKVTLEAVRARADTSGYVITGERDTPISTAGLWDDFGVLKVSPPEFAQFNADLVVSLDWDRRRAWVAGGDRPAPWDTWCYVAGARVRPQLVLAHHGRRGGPAEVTWRVDLVDGAPVASGRLAASAAPGGVTGLGIAEFVAPVVDRPRRAVLRVEVDCAGQHTSNSWSFWFLPDNGWSGAGSVAVVDPAGRLADLSSVASAVVPADTPDAVLLATAWTEPVRRHVRVGGNAVLLVDAACANPPLPVAEMPFWREAVKVIESHEAWGDFPHDGWTDLQFAGLAPDLALSAATLPVGARPLLRRVDTRTGVLHDYAVEVPHGAGRVVVTTLRFDGSRGDQPLGLRRNTGAAYLLGQLVRALGGER</sequence>
<dbReference type="SUPFAM" id="SSF49785">
    <property type="entry name" value="Galactose-binding domain-like"/>
    <property type="match status" value="1"/>
</dbReference>
<keyword evidence="3" id="KW-0326">Glycosidase</keyword>
<keyword evidence="6" id="KW-1185">Reference proteome</keyword>
<organism evidence="5 6">
    <name type="scientific">Asanoa ishikariensis</name>
    <dbReference type="NCBI Taxonomy" id="137265"/>
    <lineage>
        <taxon>Bacteria</taxon>
        <taxon>Bacillati</taxon>
        <taxon>Actinomycetota</taxon>
        <taxon>Actinomycetes</taxon>
        <taxon>Micromonosporales</taxon>
        <taxon>Micromonosporaceae</taxon>
        <taxon>Asanoa</taxon>
    </lineage>
</organism>
<comment type="similarity">
    <text evidence="1">Belongs to the glycosyl hydrolase 2 family.</text>
</comment>
<dbReference type="SUPFAM" id="SSF51445">
    <property type="entry name" value="(Trans)glycosidases"/>
    <property type="match status" value="1"/>
</dbReference>
<dbReference type="PANTHER" id="PTHR42732">
    <property type="entry name" value="BETA-GALACTOSIDASE"/>
    <property type="match status" value="1"/>
</dbReference>
<dbReference type="EMBL" id="FNQB01000003">
    <property type="protein sequence ID" value="SDZ49670.1"/>
    <property type="molecule type" value="Genomic_DNA"/>
</dbReference>
<dbReference type="InterPro" id="IPR008979">
    <property type="entry name" value="Galactose-bd-like_sf"/>
</dbReference>
<evidence type="ECO:0000256" key="3">
    <source>
        <dbReference type="ARBA" id="ARBA00023295"/>
    </source>
</evidence>